<dbReference type="EMBL" id="KN553836">
    <property type="protein sequence ID" value="KHJ89727.1"/>
    <property type="molecule type" value="Genomic_DNA"/>
</dbReference>
<dbReference type="Proteomes" id="UP000053660">
    <property type="component" value="Unassembled WGS sequence"/>
</dbReference>
<evidence type="ECO:0000313" key="1">
    <source>
        <dbReference type="EMBL" id="KHJ89727.1"/>
    </source>
</evidence>
<name>A0A0B1T1S6_OESDE</name>
<reference evidence="1 2" key="1">
    <citation type="submission" date="2014-03" db="EMBL/GenBank/DDBJ databases">
        <title>Draft genome of the hookworm Oesophagostomum dentatum.</title>
        <authorList>
            <person name="Mitreva M."/>
        </authorList>
    </citation>
    <scope>NUCLEOTIDE SEQUENCE [LARGE SCALE GENOMIC DNA]</scope>
    <source>
        <strain evidence="1 2">OD-Hann</strain>
    </source>
</reference>
<protein>
    <submittedName>
        <fullName evidence="1">Uncharacterized protein</fullName>
    </submittedName>
</protein>
<dbReference type="OrthoDB" id="5862704at2759"/>
<keyword evidence="2" id="KW-1185">Reference proteome</keyword>
<accession>A0A0B1T1S6</accession>
<dbReference type="AlphaFoldDB" id="A0A0B1T1S6"/>
<evidence type="ECO:0000313" key="2">
    <source>
        <dbReference type="Proteomes" id="UP000053660"/>
    </source>
</evidence>
<gene>
    <name evidence="1" type="ORF">OESDEN_10442</name>
</gene>
<organism evidence="1 2">
    <name type="scientific">Oesophagostomum dentatum</name>
    <name type="common">Nodular worm</name>
    <dbReference type="NCBI Taxonomy" id="61180"/>
    <lineage>
        <taxon>Eukaryota</taxon>
        <taxon>Metazoa</taxon>
        <taxon>Ecdysozoa</taxon>
        <taxon>Nematoda</taxon>
        <taxon>Chromadorea</taxon>
        <taxon>Rhabditida</taxon>
        <taxon>Rhabditina</taxon>
        <taxon>Rhabditomorpha</taxon>
        <taxon>Strongyloidea</taxon>
        <taxon>Strongylidae</taxon>
        <taxon>Oesophagostomum</taxon>
    </lineage>
</organism>
<sequence>MVASCAIVDNLKLLFERCSALEELPHSFDETLVDSLVDNINISDDRLIEFIKSSFSSTNFETTASVVVSLLLRLYTKYCQTSNLNSVEVGEQLERTEVLLEQNRPARVLSDLLNLYITCFSCRDHYEWDNVIFWAVSQLPNEGLSIFVRRLIEDFLCLFEDRDVIEQFLASVVDTFCCTDSVLIMNGLARILLKFANQVGDDQRALIIQTVQAGHLVGDTVYQLAATVRPEMGLLDDLSLSKWKNETARCQTIMKLILHPPTRADVSDLIAAVLLSPCVKLGSFVDVIDLLGEKELKEYLASMCRFLADRRRAPLSDLQRLISKLHGRLDLADMAKILDSCFSRLLDSPCLLEELCKAYGQDCLNHPAMSDIHDRLAVEITKAVSHSDWEIRDTVVEIAAAVPCFRPMLGETASLACALRIAC</sequence>
<proteinExistence type="predicted"/>